<feature type="compositionally biased region" description="Acidic residues" evidence="1">
    <location>
        <begin position="83"/>
        <end position="95"/>
    </location>
</feature>
<reference evidence="2 3" key="1">
    <citation type="submission" date="2016-10" db="EMBL/GenBank/DDBJ databases">
        <authorList>
            <person name="Cai Z."/>
        </authorList>
    </citation>
    <scope>NUCLEOTIDE SEQUENCE [LARGE SCALE GENOMIC DNA]</scope>
</reference>
<proteinExistence type="predicted"/>
<dbReference type="AlphaFoldDB" id="A0A383VIA7"/>
<evidence type="ECO:0000256" key="1">
    <source>
        <dbReference type="SAM" id="MobiDB-lite"/>
    </source>
</evidence>
<accession>A0A383VIA7</accession>
<dbReference type="EMBL" id="FNXT01000413">
    <property type="protein sequence ID" value="SZX64482.1"/>
    <property type="molecule type" value="Genomic_DNA"/>
</dbReference>
<dbReference type="Proteomes" id="UP000256970">
    <property type="component" value="Unassembled WGS sequence"/>
</dbReference>
<feature type="region of interest" description="Disordered" evidence="1">
    <location>
        <begin position="75"/>
        <end position="108"/>
    </location>
</feature>
<keyword evidence="3" id="KW-1185">Reference proteome</keyword>
<gene>
    <name evidence="2" type="ORF">BQ4739_LOCUS4989</name>
</gene>
<feature type="region of interest" description="Disordered" evidence="1">
    <location>
        <begin position="456"/>
        <end position="486"/>
    </location>
</feature>
<evidence type="ECO:0000313" key="2">
    <source>
        <dbReference type="EMBL" id="SZX64482.1"/>
    </source>
</evidence>
<name>A0A383VIA7_TETOB</name>
<organism evidence="2 3">
    <name type="scientific">Tetradesmus obliquus</name>
    <name type="common">Green alga</name>
    <name type="synonym">Acutodesmus obliquus</name>
    <dbReference type="NCBI Taxonomy" id="3088"/>
    <lineage>
        <taxon>Eukaryota</taxon>
        <taxon>Viridiplantae</taxon>
        <taxon>Chlorophyta</taxon>
        <taxon>core chlorophytes</taxon>
        <taxon>Chlorophyceae</taxon>
        <taxon>CS clade</taxon>
        <taxon>Sphaeropleales</taxon>
        <taxon>Scenedesmaceae</taxon>
        <taxon>Tetradesmus</taxon>
    </lineage>
</organism>
<feature type="compositionally biased region" description="Low complexity" evidence="1">
    <location>
        <begin position="158"/>
        <end position="171"/>
    </location>
</feature>
<protein>
    <submittedName>
        <fullName evidence="2">Uncharacterized protein</fullName>
    </submittedName>
</protein>
<sequence>MLVRPRFFQHGDCNTQFTCPIVTTELSKSKPSPLLVEPSVAATQANVADTPPAAAPLALSDLAFTTCACTMSASQEPEHLSDEELDFGDNDDAQEGQEPASDTGMEEAAVADPVAGVPAPVDKPPAAVVGEPVAVTEPGMMVDDSTGQGHDEQGGDEGVAAAGAAAADRAPPAAPRRSVRDRLSGVTRSYADAARSSVPVSFDDPIGVAQEMKAKFLDNLVTGGVSRDLATSAADAFGALARATILGAVSMFRFASAIGPILANPSSSTSAFQVLSLQQQLLLTGDRMVVSSLGGASVTGDAQSRIVAALQDYGFMGCSNLELLQMARVHATGSPEPSLGLTWGGTCDACGFIAHLPLHDCAPASARTDGPSACLTEAASEAREHLGRRLVSTSMIAQAQQQQQQLAMIAVPLDPAVIMQLQGNPTELHAIIAMQQQAAALLAQAQQRAALVLSAPDPTLPFFQPPPPPGPSPRQLAEQGGCGNRR</sequence>
<feature type="compositionally biased region" description="Pro residues" evidence="1">
    <location>
        <begin position="463"/>
        <end position="472"/>
    </location>
</feature>
<evidence type="ECO:0000313" key="3">
    <source>
        <dbReference type="Proteomes" id="UP000256970"/>
    </source>
</evidence>
<feature type="region of interest" description="Disordered" evidence="1">
    <location>
        <begin position="140"/>
        <end position="183"/>
    </location>
</feature>